<dbReference type="Gene3D" id="2.60.40.10">
    <property type="entry name" value="Immunoglobulins"/>
    <property type="match status" value="1"/>
</dbReference>
<dbReference type="EMBL" id="QFFG01000001">
    <property type="protein sequence ID" value="PWG06678.1"/>
    <property type="molecule type" value="Genomic_DNA"/>
</dbReference>
<proteinExistence type="predicted"/>
<gene>
    <name evidence="3" type="ORF">DIS07_02240</name>
</gene>
<protein>
    <recommendedName>
        <fullName evidence="2">Secretion system C-terminal sorting domain-containing protein</fullName>
    </recommendedName>
</protein>
<dbReference type="AlphaFoldDB" id="A0A2U2JEB7"/>
<feature type="domain" description="Secretion system C-terminal sorting" evidence="2">
    <location>
        <begin position="797"/>
        <end position="869"/>
    </location>
</feature>
<evidence type="ECO:0000259" key="2">
    <source>
        <dbReference type="Pfam" id="PF18962"/>
    </source>
</evidence>
<dbReference type="InterPro" id="IPR013783">
    <property type="entry name" value="Ig-like_fold"/>
</dbReference>
<dbReference type="InterPro" id="IPR026444">
    <property type="entry name" value="Secre_tail"/>
</dbReference>
<organism evidence="3 4">
    <name type="scientific">Polaribacter aquimarinus</name>
    <dbReference type="NCBI Taxonomy" id="2100726"/>
    <lineage>
        <taxon>Bacteria</taxon>
        <taxon>Pseudomonadati</taxon>
        <taxon>Bacteroidota</taxon>
        <taxon>Flavobacteriia</taxon>
        <taxon>Flavobacteriales</taxon>
        <taxon>Flavobacteriaceae</taxon>
    </lineage>
</organism>
<dbReference type="Pfam" id="PF15892">
    <property type="entry name" value="BNR_4"/>
    <property type="match status" value="1"/>
</dbReference>
<reference evidence="3 4" key="1">
    <citation type="submission" date="2018-05" db="EMBL/GenBank/DDBJ databases">
        <title>Polaribacter aquimarinus sp. nov., isolated from sediment in a sediment of sea.</title>
        <authorList>
            <person name="Lu D."/>
        </authorList>
    </citation>
    <scope>NUCLEOTIDE SEQUENCE [LARGE SCALE GENOMIC DNA]</scope>
    <source>
        <strain evidence="3 4">ZY113</strain>
    </source>
</reference>
<dbReference type="Pfam" id="PF17957">
    <property type="entry name" value="Big_7"/>
    <property type="match status" value="1"/>
</dbReference>
<dbReference type="OrthoDB" id="9800925at2"/>
<keyword evidence="1" id="KW-0732">Signal</keyword>
<sequence length="870" mass="97125">MKINVLDFMKKDKFHFIILQFFFLLVSFLSFSQVTFEKEVKITDFGLHFDGSKVGADAPNTGVNTPYDRYFGTNISAKGDCLKTYGDFVFMTWYRGGKADRHVMLTRYNTVTGKSVDLEFPHRHTGFHNKWWIGEAHNAIAVAISPLDGTIHLIYDMHAYGTTRPTDGSLSKDYFRYSYSVKNAASLSDEEFTLDKFVKNSDNGYKHLSLNSGKAGYPDEEYSKYSFLTYPQFFTNDSGDIFMYMREGGNSNGAYKFSKYDANTSTWSDFTHFNVLNAKNQQGITYNWGLYGNMKYVNGKIRVGFQRRSANSNDKYIHQNGVYYAYSDNQSGADSWKNHSGTPFSLPLYDADKIKVMEPGDYVQTTQTDKVSIVGDFDWTVTENGDVHIISKVIDRQNGVTKPLHTYKAADASDFITSEDFAGGTSIYTAGNDVFIIGLKNNRVFVQKAVGGTNNFTTVYQATSGRLFHHGRVHINNGKLYYYLMEKKSGSAQPLYLQIIDLGITNDPFRVSITSPTNGQNINLGKTVAITADAINENGSISKVEFLVNGTLFGEDTNAPYSLDWTPDTEGAYTVQAVAYNANNETVSSNEITVNIQVFDHTDQPCPELWLEPSIYKIATCGLAGNELYMTINLAKGQLEWAAEITTAPAEATQLWTVTHHRQPASSGYVEITADLSALGAGPWTMIVDQSTYDESGSDPEIRVNARTGVPISDTGDANYGYDQFQRRKAKGWTGTGNNALFAKPPGQGNLRYSVTPVTAGDQVRFQNGGTISPLRYILVQTLSTGEFEDNSFLAKIYPNPAKEEFTIVLTRETNANIVIYNLLGKIVYENTVTSNRIDIENNGRFKPGIYVVRVVGQNQKIYNKKLIVK</sequence>
<evidence type="ECO:0000256" key="1">
    <source>
        <dbReference type="ARBA" id="ARBA00022729"/>
    </source>
</evidence>
<accession>A0A2U2JEB7</accession>
<keyword evidence="4" id="KW-1185">Reference proteome</keyword>
<name>A0A2U2JEB7_9FLAO</name>
<comment type="caution">
    <text evidence="3">The sequence shown here is derived from an EMBL/GenBank/DDBJ whole genome shotgun (WGS) entry which is preliminary data.</text>
</comment>
<dbReference type="Proteomes" id="UP000245670">
    <property type="component" value="Unassembled WGS sequence"/>
</dbReference>
<dbReference type="NCBIfam" id="TIGR04183">
    <property type="entry name" value="Por_Secre_tail"/>
    <property type="match status" value="1"/>
</dbReference>
<dbReference type="Pfam" id="PF18962">
    <property type="entry name" value="Por_Secre_tail"/>
    <property type="match status" value="1"/>
</dbReference>
<evidence type="ECO:0000313" key="3">
    <source>
        <dbReference type="EMBL" id="PWG06678.1"/>
    </source>
</evidence>
<evidence type="ECO:0000313" key="4">
    <source>
        <dbReference type="Proteomes" id="UP000245670"/>
    </source>
</evidence>